<keyword evidence="4 6" id="KW-0479">Metal-binding</keyword>
<dbReference type="GO" id="GO:0004497">
    <property type="term" value="F:monooxygenase activity"/>
    <property type="evidence" value="ECO:0007669"/>
    <property type="project" value="UniProtKB-KW"/>
</dbReference>
<evidence type="ECO:0000256" key="7">
    <source>
        <dbReference type="RuleBase" id="RU000461"/>
    </source>
</evidence>
<dbReference type="HOGENOM" id="CLU_001570_14_11_1"/>
<evidence type="ECO:0000313" key="8">
    <source>
        <dbReference type="EMBL" id="EXF81816.1"/>
    </source>
</evidence>
<dbReference type="PANTHER" id="PTHR24305">
    <property type="entry name" value="CYTOCHROME P450"/>
    <property type="match status" value="1"/>
</dbReference>
<dbReference type="Pfam" id="PF00067">
    <property type="entry name" value="p450"/>
    <property type="match status" value="1"/>
</dbReference>
<dbReference type="OrthoDB" id="1470350at2759"/>
<comment type="cofactor">
    <cofactor evidence="1 6">
        <name>heme</name>
        <dbReference type="ChEBI" id="CHEBI:30413"/>
    </cofactor>
</comment>
<keyword evidence="3 6" id="KW-0349">Heme</keyword>
<organism evidence="8 9">
    <name type="scientific">Colletotrichum fioriniae PJ7</name>
    <dbReference type="NCBI Taxonomy" id="1445577"/>
    <lineage>
        <taxon>Eukaryota</taxon>
        <taxon>Fungi</taxon>
        <taxon>Dikarya</taxon>
        <taxon>Ascomycota</taxon>
        <taxon>Pezizomycotina</taxon>
        <taxon>Sordariomycetes</taxon>
        <taxon>Hypocreomycetidae</taxon>
        <taxon>Glomerellales</taxon>
        <taxon>Glomerellaceae</taxon>
        <taxon>Colletotrichum</taxon>
        <taxon>Colletotrichum acutatum species complex</taxon>
    </lineage>
</organism>
<evidence type="ECO:0000256" key="3">
    <source>
        <dbReference type="ARBA" id="ARBA00022617"/>
    </source>
</evidence>
<dbReference type="Proteomes" id="UP000020467">
    <property type="component" value="Unassembled WGS sequence"/>
</dbReference>
<protein>
    <submittedName>
        <fullName evidence="8">Averantin oxidoreductase</fullName>
    </submittedName>
</protein>
<dbReference type="PANTHER" id="PTHR24305:SF210">
    <property type="entry name" value="CYTOCHROME P450 MONOOXYGENASE ASQL-RELATED"/>
    <property type="match status" value="1"/>
</dbReference>
<evidence type="ECO:0000256" key="4">
    <source>
        <dbReference type="ARBA" id="ARBA00022723"/>
    </source>
</evidence>
<keyword evidence="7" id="KW-0503">Monooxygenase</keyword>
<evidence type="ECO:0000256" key="6">
    <source>
        <dbReference type="PIRSR" id="PIRSR602401-1"/>
    </source>
</evidence>
<dbReference type="InterPro" id="IPR036396">
    <property type="entry name" value="Cyt_P450_sf"/>
</dbReference>
<dbReference type="Gene3D" id="1.10.630.10">
    <property type="entry name" value="Cytochrome P450"/>
    <property type="match status" value="1"/>
</dbReference>
<dbReference type="KEGG" id="cfj:CFIO01_09193"/>
<accession>A0A010RMZ9</accession>
<keyword evidence="5 6" id="KW-0408">Iron</keyword>
<evidence type="ECO:0000313" key="9">
    <source>
        <dbReference type="Proteomes" id="UP000020467"/>
    </source>
</evidence>
<dbReference type="InterPro" id="IPR002401">
    <property type="entry name" value="Cyt_P450_E_grp-I"/>
</dbReference>
<keyword evidence="7" id="KW-0560">Oxidoreductase</keyword>
<comment type="similarity">
    <text evidence="2 7">Belongs to the cytochrome P450 family.</text>
</comment>
<dbReference type="eggNOG" id="KOG0157">
    <property type="taxonomic scope" value="Eukaryota"/>
</dbReference>
<dbReference type="GO" id="GO:0020037">
    <property type="term" value="F:heme binding"/>
    <property type="evidence" value="ECO:0007669"/>
    <property type="project" value="InterPro"/>
</dbReference>
<reference evidence="8 9" key="1">
    <citation type="submission" date="2014-02" db="EMBL/GenBank/DDBJ databases">
        <title>The genome sequence of Colletotrichum fioriniae PJ7.</title>
        <authorList>
            <person name="Baroncelli R."/>
            <person name="Thon M.R."/>
        </authorList>
    </citation>
    <scope>NUCLEOTIDE SEQUENCE [LARGE SCALE GENOMIC DNA]</scope>
    <source>
        <strain evidence="8 9">PJ7</strain>
    </source>
</reference>
<dbReference type="GO" id="GO:0016705">
    <property type="term" value="F:oxidoreductase activity, acting on paired donors, with incorporation or reduction of molecular oxygen"/>
    <property type="evidence" value="ECO:0007669"/>
    <property type="project" value="InterPro"/>
</dbReference>
<sequence>MTDMTRSAGLLSFGLVSAPITLVLLVSGVYNSLFTEHSLATDGLNLEQLVLWRAWIIIYRLFFHPLRKYPGPILYAASRLPQLAHFSLGSSHSMGVRLHKEYGPIVRIGPNQLSYIDPRAWKDIQGHRVGGRGGFPKDRALMGHQEHSDILHADDATHTRQRRIFSHAFSEKALREQESLIRGYTDLLVSKLGEKACQQGEQPHHDEAIVDIVRLYNFTTFDIMADLTFGEPLGMLQDGDYVPWVSNIFSSVKYMVMGTFLRVYPIFGQLFAPLLSSSLKAEMEKHTKYSNDRVDRRLQYDKDRGDIWSLVQRNADLNNISRGEMYANAQIFMIAGTETTATLLSGLTFLLCRNPDRLKILSDEIRSLHLQDLNIINLQRLPYLNACLEEGLRMYPPAPGVVPRVAPQGGSTVCGQFVPEGTTASVAQYAAYTSTYNFADPHDFVPERWLAEPPEKYANDNKEVVQPFSYGPRNCIGKNLAYHEMRLILAAVLWKFDIELADKSSSWMEQKSFGIWEKPPLKVHLHSRRE</sequence>
<dbReference type="PRINTS" id="PR00385">
    <property type="entry name" value="P450"/>
</dbReference>
<keyword evidence="9" id="KW-1185">Reference proteome</keyword>
<dbReference type="InterPro" id="IPR050121">
    <property type="entry name" value="Cytochrome_P450_monoxygenase"/>
</dbReference>
<proteinExistence type="inferred from homology"/>
<gene>
    <name evidence="8" type="ORF">CFIO01_09193</name>
</gene>
<dbReference type="PRINTS" id="PR00463">
    <property type="entry name" value="EP450I"/>
</dbReference>
<feature type="binding site" description="axial binding residue" evidence="6">
    <location>
        <position position="475"/>
    </location>
    <ligand>
        <name>heme</name>
        <dbReference type="ChEBI" id="CHEBI:30413"/>
    </ligand>
    <ligandPart>
        <name>Fe</name>
        <dbReference type="ChEBI" id="CHEBI:18248"/>
    </ligandPart>
</feature>
<dbReference type="InterPro" id="IPR001128">
    <property type="entry name" value="Cyt_P450"/>
</dbReference>
<dbReference type="GO" id="GO:0005506">
    <property type="term" value="F:iron ion binding"/>
    <property type="evidence" value="ECO:0007669"/>
    <property type="project" value="InterPro"/>
</dbReference>
<evidence type="ECO:0000256" key="2">
    <source>
        <dbReference type="ARBA" id="ARBA00010617"/>
    </source>
</evidence>
<dbReference type="AlphaFoldDB" id="A0A010RMZ9"/>
<dbReference type="CDD" id="cd11058">
    <property type="entry name" value="CYP60B-like"/>
    <property type="match status" value="1"/>
</dbReference>
<evidence type="ECO:0000256" key="5">
    <source>
        <dbReference type="ARBA" id="ARBA00023004"/>
    </source>
</evidence>
<dbReference type="SUPFAM" id="SSF48264">
    <property type="entry name" value="Cytochrome P450"/>
    <property type="match status" value="1"/>
</dbReference>
<comment type="caution">
    <text evidence="8">The sequence shown here is derived from an EMBL/GenBank/DDBJ whole genome shotgun (WGS) entry which is preliminary data.</text>
</comment>
<dbReference type="EMBL" id="JARH01000351">
    <property type="protein sequence ID" value="EXF81816.1"/>
    <property type="molecule type" value="Genomic_DNA"/>
</dbReference>
<dbReference type="InterPro" id="IPR017972">
    <property type="entry name" value="Cyt_P450_CS"/>
</dbReference>
<evidence type="ECO:0000256" key="1">
    <source>
        <dbReference type="ARBA" id="ARBA00001971"/>
    </source>
</evidence>
<dbReference type="PROSITE" id="PS00086">
    <property type="entry name" value="CYTOCHROME_P450"/>
    <property type="match status" value="1"/>
</dbReference>
<name>A0A010RMZ9_9PEZI</name>